<evidence type="ECO:0000259" key="2">
    <source>
        <dbReference type="Pfam" id="PF17919"/>
    </source>
</evidence>
<dbReference type="InterPro" id="IPR053134">
    <property type="entry name" value="RNA-dir_DNA_polymerase"/>
</dbReference>
<dbReference type="SUPFAM" id="SSF56672">
    <property type="entry name" value="DNA/RNA polymerases"/>
    <property type="match status" value="1"/>
</dbReference>
<proteinExistence type="predicted"/>
<dbReference type="InterPro" id="IPR041577">
    <property type="entry name" value="RT_RNaseH_2"/>
</dbReference>
<evidence type="ECO:0008006" key="5">
    <source>
        <dbReference type="Google" id="ProtNLM"/>
    </source>
</evidence>
<keyword evidence="4" id="KW-1185">Reference proteome</keyword>
<sequence length="202" mass="23472">MYPEDEEKTAFITEYGLYCWKVMPFGLKNVGATYQRMVNSIFSTQIGKNKEIYVDNMLVKSKVKVDHLENLRETFEQLRKSKLRINPDKCSFGVTLGKFLGYMISEREIEPNPDKIKEILNMQPPPERALSSKFCWDDECNKPFEELKEYLSSPKLLYQLEPGEVLQLYLAVSEGAISSVLIREAERQQRPVYYVSRVLHGA</sequence>
<dbReference type="Pfam" id="PF17919">
    <property type="entry name" value="RT_RNaseH_2"/>
    <property type="match status" value="1"/>
</dbReference>
<feature type="domain" description="Reverse transcriptase/retrotransposon-derived protein RNase H-like" evidence="2">
    <location>
        <begin position="136"/>
        <end position="201"/>
    </location>
</feature>
<dbReference type="PANTHER" id="PTHR24559">
    <property type="entry name" value="TRANSPOSON TY3-I GAG-POL POLYPROTEIN"/>
    <property type="match status" value="1"/>
</dbReference>
<dbReference type="InterPro" id="IPR043502">
    <property type="entry name" value="DNA/RNA_pol_sf"/>
</dbReference>
<dbReference type="PANTHER" id="PTHR24559:SF444">
    <property type="entry name" value="REVERSE TRANSCRIPTASE DOMAIN-CONTAINING PROTEIN"/>
    <property type="match status" value="1"/>
</dbReference>
<name>A0AAV3RDI5_LITER</name>
<dbReference type="InterPro" id="IPR043128">
    <property type="entry name" value="Rev_trsase/Diguanyl_cyclase"/>
</dbReference>
<dbReference type="Proteomes" id="UP001454036">
    <property type="component" value="Unassembled WGS sequence"/>
</dbReference>
<accession>A0AAV3RDI5</accession>
<protein>
    <recommendedName>
        <fullName evidence="5">Retrovirus-related Pol polyprotein from transposon 17.6</fullName>
    </recommendedName>
</protein>
<dbReference type="EMBL" id="BAABME010008414">
    <property type="protein sequence ID" value="GAA0173042.1"/>
    <property type="molecule type" value="Genomic_DNA"/>
</dbReference>
<evidence type="ECO:0000313" key="3">
    <source>
        <dbReference type="EMBL" id="GAA0173042.1"/>
    </source>
</evidence>
<dbReference type="InterPro" id="IPR000477">
    <property type="entry name" value="RT_dom"/>
</dbReference>
<organism evidence="3 4">
    <name type="scientific">Lithospermum erythrorhizon</name>
    <name type="common">Purple gromwell</name>
    <name type="synonym">Lithospermum officinale var. erythrorhizon</name>
    <dbReference type="NCBI Taxonomy" id="34254"/>
    <lineage>
        <taxon>Eukaryota</taxon>
        <taxon>Viridiplantae</taxon>
        <taxon>Streptophyta</taxon>
        <taxon>Embryophyta</taxon>
        <taxon>Tracheophyta</taxon>
        <taxon>Spermatophyta</taxon>
        <taxon>Magnoliopsida</taxon>
        <taxon>eudicotyledons</taxon>
        <taxon>Gunneridae</taxon>
        <taxon>Pentapetalae</taxon>
        <taxon>asterids</taxon>
        <taxon>lamiids</taxon>
        <taxon>Boraginales</taxon>
        <taxon>Boraginaceae</taxon>
        <taxon>Boraginoideae</taxon>
        <taxon>Lithospermeae</taxon>
        <taxon>Lithospermum</taxon>
    </lineage>
</organism>
<dbReference type="Pfam" id="PF00078">
    <property type="entry name" value="RVT_1"/>
    <property type="match status" value="1"/>
</dbReference>
<feature type="domain" description="Reverse transcriptase" evidence="1">
    <location>
        <begin position="3"/>
        <end position="104"/>
    </location>
</feature>
<comment type="caution">
    <text evidence="3">The sequence shown here is derived from an EMBL/GenBank/DDBJ whole genome shotgun (WGS) entry which is preliminary data.</text>
</comment>
<gene>
    <name evidence="3" type="ORF">LIER_26742</name>
</gene>
<dbReference type="AlphaFoldDB" id="A0AAV3RDI5"/>
<dbReference type="CDD" id="cd01647">
    <property type="entry name" value="RT_LTR"/>
    <property type="match status" value="1"/>
</dbReference>
<reference evidence="3 4" key="1">
    <citation type="submission" date="2024-01" db="EMBL/GenBank/DDBJ databases">
        <title>The complete chloroplast genome sequence of Lithospermum erythrorhizon: insights into the phylogenetic relationship among Boraginaceae species and the maternal lineages of purple gromwells.</title>
        <authorList>
            <person name="Okada T."/>
            <person name="Watanabe K."/>
        </authorList>
    </citation>
    <scope>NUCLEOTIDE SEQUENCE [LARGE SCALE GENOMIC DNA]</scope>
</reference>
<evidence type="ECO:0000313" key="4">
    <source>
        <dbReference type="Proteomes" id="UP001454036"/>
    </source>
</evidence>
<evidence type="ECO:0000259" key="1">
    <source>
        <dbReference type="Pfam" id="PF00078"/>
    </source>
</evidence>
<dbReference type="Gene3D" id="3.30.70.270">
    <property type="match status" value="1"/>
</dbReference>